<gene>
    <name evidence="7" type="ORF">RFI_19439</name>
    <name evidence="6" type="ORF">RFI_37661</name>
</gene>
<keyword evidence="4" id="KW-0807">Transducer</keyword>
<dbReference type="GO" id="GO:0003924">
    <property type="term" value="F:GTPase activity"/>
    <property type="evidence" value="ECO:0007669"/>
    <property type="project" value="InterPro"/>
</dbReference>
<dbReference type="Proteomes" id="UP000023152">
    <property type="component" value="Unassembled WGS sequence"/>
</dbReference>
<evidence type="ECO:0000256" key="3">
    <source>
        <dbReference type="ARBA" id="ARBA00023134"/>
    </source>
</evidence>
<keyword evidence="1" id="KW-0479">Metal-binding</keyword>
<reference evidence="7" key="2">
    <citation type="submission" date="2013-05" db="EMBL/GenBank/DDBJ databases">
        <authorList>
            <person name="Gloeckner G."/>
            <person name="Szafranski K."/>
            <person name="Schliwa M."/>
        </authorList>
    </citation>
    <scope>NUCLEOTIDE SEQUENCE</scope>
</reference>
<organism evidence="7 8">
    <name type="scientific">Reticulomyxa filosa</name>
    <dbReference type="NCBI Taxonomy" id="46433"/>
    <lineage>
        <taxon>Eukaryota</taxon>
        <taxon>Sar</taxon>
        <taxon>Rhizaria</taxon>
        <taxon>Retaria</taxon>
        <taxon>Foraminifera</taxon>
        <taxon>Monothalamids</taxon>
        <taxon>Reticulomyxidae</taxon>
        <taxon>Reticulomyxa</taxon>
    </lineage>
</organism>
<dbReference type="GO" id="GO:0001664">
    <property type="term" value="F:G protein-coupled receptor binding"/>
    <property type="evidence" value="ECO:0007669"/>
    <property type="project" value="TreeGrafter"/>
</dbReference>
<proteinExistence type="predicted"/>
<keyword evidence="2 5" id="KW-0547">Nucleotide-binding</keyword>
<dbReference type="Pfam" id="PF00503">
    <property type="entry name" value="G-alpha"/>
    <property type="match status" value="1"/>
</dbReference>
<evidence type="ECO:0000256" key="4">
    <source>
        <dbReference type="ARBA" id="ARBA00023224"/>
    </source>
</evidence>
<dbReference type="PROSITE" id="PS51882">
    <property type="entry name" value="G_ALPHA"/>
    <property type="match status" value="1"/>
</dbReference>
<dbReference type="OrthoDB" id="5817230at2759"/>
<dbReference type="EMBL" id="ASPP01015853">
    <property type="protein sequence ID" value="ETO17866.1"/>
    <property type="molecule type" value="Genomic_DNA"/>
</dbReference>
<evidence type="ECO:0000313" key="8">
    <source>
        <dbReference type="Proteomes" id="UP000023152"/>
    </source>
</evidence>
<keyword evidence="8" id="KW-1185">Reference proteome</keyword>
<dbReference type="EMBL" id="ASPP01042851">
    <property type="protein sequence ID" value="ETN99806.1"/>
    <property type="molecule type" value="Genomic_DNA"/>
</dbReference>
<dbReference type="Gene3D" id="3.40.50.300">
    <property type="entry name" value="P-loop containing nucleotide triphosphate hydrolases"/>
    <property type="match status" value="1"/>
</dbReference>
<dbReference type="InterPro" id="IPR001019">
    <property type="entry name" value="Gprotein_alpha_su"/>
</dbReference>
<dbReference type="AlphaFoldDB" id="X6MW84"/>
<dbReference type="GO" id="GO:0031683">
    <property type="term" value="F:G-protein beta/gamma-subunit complex binding"/>
    <property type="evidence" value="ECO:0007669"/>
    <property type="project" value="InterPro"/>
</dbReference>
<dbReference type="PANTHER" id="PTHR10218:SF302">
    <property type="entry name" value="GUANINE NUCLEOTIDE-BINDING PROTEIN ALPHA-5 SUBUNIT"/>
    <property type="match status" value="1"/>
</dbReference>
<evidence type="ECO:0000256" key="2">
    <source>
        <dbReference type="ARBA" id="ARBA00022741"/>
    </source>
</evidence>
<sequence length="143" mass="16671">MKTTELILFLNKRDLFEEQLRVTPLSVCFTAAAGWYAFALHFPCCLICDCNNTQIHREEEQWEGENYKYIDDNKEADKIHFESCYEQAVSFITRLFEVRNAVPGRSLFAHVTCATDVNNVKLAFWHVQKMVIRSNLRKVGVMT</sequence>
<keyword evidence="3 5" id="KW-0342">GTP-binding</keyword>
<dbReference type="SUPFAM" id="SSF52540">
    <property type="entry name" value="P-loop containing nucleoside triphosphate hydrolases"/>
    <property type="match status" value="1"/>
</dbReference>
<protein>
    <submittedName>
        <fullName evidence="7">Guanine nucleotide-binding protein alpha-3 subunit</fullName>
    </submittedName>
</protein>
<evidence type="ECO:0000256" key="5">
    <source>
        <dbReference type="PIRSR" id="PIRSR601019-1"/>
    </source>
</evidence>
<reference evidence="7 8" key="1">
    <citation type="journal article" date="2013" name="Curr. Biol.">
        <title>The Genome of the Foraminiferan Reticulomyxa filosa.</title>
        <authorList>
            <person name="Glockner G."/>
            <person name="Hulsmann N."/>
            <person name="Schleicher M."/>
            <person name="Noegel A.A."/>
            <person name="Eichinger L."/>
            <person name="Gallinger C."/>
            <person name="Pawlowski J."/>
            <person name="Sierra R."/>
            <person name="Euteneuer U."/>
            <person name="Pillet L."/>
            <person name="Moustafa A."/>
            <person name="Platzer M."/>
            <person name="Groth M."/>
            <person name="Szafranski K."/>
            <person name="Schliwa M."/>
        </authorList>
    </citation>
    <scope>NUCLEOTIDE SEQUENCE [LARGE SCALE GENOMIC DNA]</scope>
</reference>
<dbReference type="GO" id="GO:0046872">
    <property type="term" value="F:metal ion binding"/>
    <property type="evidence" value="ECO:0007669"/>
    <property type="project" value="UniProtKB-KW"/>
</dbReference>
<dbReference type="GO" id="GO:0005737">
    <property type="term" value="C:cytoplasm"/>
    <property type="evidence" value="ECO:0007669"/>
    <property type="project" value="TreeGrafter"/>
</dbReference>
<comment type="caution">
    <text evidence="7">The sequence shown here is derived from an EMBL/GenBank/DDBJ whole genome shotgun (WGS) entry which is preliminary data.</text>
</comment>
<dbReference type="GO" id="GO:0005525">
    <property type="term" value="F:GTP binding"/>
    <property type="evidence" value="ECO:0007669"/>
    <property type="project" value="UniProtKB-KW"/>
</dbReference>
<accession>X6MW84</accession>
<name>X6MW84_RETFI</name>
<feature type="binding site" evidence="5">
    <location>
        <begin position="11"/>
        <end position="14"/>
    </location>
    <ligand>
        <name>GTP</name>
        <dbReference type="ChEBI" id="CHEBI:37565"/>
    </ligand>
</feature>
<dbReference type="GO" id="GO:0007188">
    <property type="term" value="P:adenylate cyclase-modulating G protein-coupled receptor signaling pathway"/>
    <property type="evidence" value="ECO:0007669"/>
    <property type="project" value="TreeGrafter"/>
</dbReference>
<evidence type="ECO:0000313" key="7">
    <source>
        <dbReference type="EMBL" id="ETO17866.1"/>
    </source>
</evidence>
<evidence type="ECO:0000313" key="6">
    <source>
        <dbReference type="EMBL" id="ETN99806.1"/>
    </source>
</evidence>
<evidence type="ECO:0000256" key="1">
    <source>
        <dbReference type="ARBA" id="ARBA00022723"/>
    </source>
</evidence>
<dbReference type="GO" id="GO:0005834">
    <property type="term" value="C:heterotrimeric G-protein complex"/>
    <property type="evidence" value="ECO:0007669"/>
    <property type="project" value="TreeGrafter"/>
</dbReference>
<dbReference type="InterPro" id="IPR027417">
    <property type="entry name" value="P-loop_NTPase"/>
</dbReference>
<dbReference type="PANTHER" id="PTHR10218">
    <property type="entry name" value="GTP-BINDING PROTEIN ALPHA SUBUNIT"/>
    <property type="match status" value="1"/>
</dbReference>